<evidence type="ECO:0000259" key="2">
    <source>
        <dbReference type="PROSITE" id="PS50011"/>
    </source>
</evidence>
<dbReference type="CDD" id="cd21037">
    <property type="entry name" value="MLKL_NTD"/>
    <property type="match status" value="1"/>
</dbReference>
<dbReference type="Pfam" id="PF22215">
    <property type="entry name" value="MLKL_N"/>
    <property type="match status" value="1"/>
</dbReference>
<feature type="compositionally biased region" description="Low complexity" evidence="1">
    <location>
        <begin position="219"/>
        <end position="228"/>
    </location>
</feature>
<feature type="region of interest" description="Disordered" evidence="1">
    <location>
        <begin position="464"/>
        <end position="485"/>
    </location>
</feature>
<evidence type="ECO:0000313" key="3">
    <source>
        <dbReference type="EMBL" id="CAI2174601.1"/>
    </source>
</evidence>
<reference evidence="3" key="1">
    <citation type="submission" date="2022-08" db="EMBL/GenBank/DDBJ databases">
        <authorList>
            <person name="Kallberg Y."/>
            <person name="Tangrot J."/>
            <person name="Rosling A."/>
        </authorList>
    </citation>
    <scope>NUCLEOTIDE SEQUENCE</scope>
    <source>
        <strain evidence="3">Wild A</strain>
    </source>
</reference>
<dbReference type="PROSITE" id="PS50011">
    <property type="entry name" value="PROTEIN_KINASE_DOM"/>
    <property type="match status" value="1"/>
</dbReference>
<dbReference type="InterPro" id="IPR006597">
    <property type="entry name" value="Sel1-like"/>
</dbReference>
<feature type="region of interest" description="Disordered" evidence="1">
    <location>
        <begin position="372"/>
        <end position="407"/>
    </location>
</feature>
<feature type="compositionally biased region" description="Polar residues" evidence="1">
    <location>
        <begin position="51"/>
        <end position="81"/>
    </location>
</feature>
<feature type="compositionally biased region" description="Basic residues" evidence="1">
    <location>
        <begin position="381"/>
        <end position="394"/>
    </location>
</feature>
<feature type="region of interest" description="Disordered" evidence="1">
    <location>
        <begin position="41"/>
        <end position="127"/>
    </location>
</feature>
<dbReference type="Proteomes" id="UP001153678">
    <property type="component" value="Unassembled WGS sequence"/>
</dbReference>
<dbReference type="InterPro" id="IPR011009">
    <property type="entry name" value="Kinase-like_dom_sf"/>
</dbReference>
<dbReference type="GO" id="GO:0007166">
    <property type="term" value="P:cell surface receptor signaling pathway"/>
    <property type="evidence" value="ECO:0007669"/>
    <property type="project" value="InterPro"/>
</dbReference>
<dbReference type="Gene3D" id="1.20.930.20">
    <property type="entry name" value="Adaptor protein Cbl, N-terminal domain"/>
    <property type="match status" value="1"/>
</dbReference>
<dbReference type="InterPro" id="IPR059179">
    <property type="entry name" value="MLKL-like_MCAfunc"/>
</dbReference>
<dbReference type="PANTHER" id="PTHR44329">
    <property type="entry name" value="SERINE/THREONINE-PROTEIN KINASE TNNI3K-RELATED"/>
    <property type="match status" value="1"/>
</dbReference>
<dbReference type="OrthoDB" id="4062651at2759"/>
<dbReference type="Gene3D" id="1.25.40.10">
    <property type="entry name" value="Tetratricopeptide repeat domain"/>
    <property type="match status" value="1"/>
</dbReference>
<dbReference type="InterPro" id="IPR054000">
    <property type="entry name" value="MLKL_N"/>
</dbReference>
<organism evidence="3 4">
    <name type="scientific">Funneliformis geosporum</name>
    <dbReference type="NCBI Taxonomy" id="1117311"/>
    <lineage>
        <taxon>Eukaryota</taxon>
        <taxon>Fungi</taxon>
        <taxon>Fungi incertae sedis</taxon>
        <taxon>Mucoromycota</taxon>
        <taxon>Glomeromycotina</taxon>
        <taxon>Glomeromycetes</taxon>
        <taxon>Glomerales</taxon>
        <taxon>Glomeraceae</taxon>
        <taxon>Funneliformis</taxon>
    </lineage>
</organism>
<gene>
    <name evidence="3" type="ORF">FWILDA_LOCUS6673</name>
</gene>
<evidence type="ECO:0000313" key="4">
    <source>
        <dbReference type="Proteomes" id="UP001153678"/>
    </source>
</evidence>
<proteinExistence type="predicted"/>
<dbReference type="EMBL" id="CAMKVN010001235">
    <property type="protein sequence ID" value="CAI2174601.1"/>
    <property type="molecule type" value="Genomic_DNA"/>
</dbReference>
<dbReference type="Pfam" id="PF07714">
    <property type="entry name" value="PK_Tyr_Ser-Thr"/>
    <property type="match status" value="1"/>
</dbReference>
<name>A0A9W4SPM1_9GLOM</name>
<dbReference type="InterPro" id="IPR001245">
    <property type="entry name" value="Ser-Thr/Tyr_kinase_cat_dom"/>
</dbReference>
<keyword evidence="4" id="KW-1185">Reference proteome</keyword>
<accession>A0A9W4SPM1</accession>
<dbReference type="GO" id="GO:0005524">
    <property type="term" value="F:ATP binding"/>
    <property type="evidence" value="ECO:0007669"/>
    <property type="project" value="InterPro"/>
</dbReference>
<dbReference type="Pfam" id="PF08238">
    <property type="entry name" value="Sel1"/>
    <property type="match status" value="3"/>
</dbReference>
<feature type="compositionally biased region" description="Polar residues" evidence="1">
    <location>
        <begin position="229"/>
        <end position="238"/>
    </location>
</feature>
<protein>
    <submittedName>
        <fullName evidence="3">2648_t:CDS:1</fullName>
    </submittedName>
</protein>
<feature type="compositionally biased region" description="Polar residues" evidence="1">
    <location>
        <begin position="112"/>
        <end position="123"/>
    </location>
</feature>
<sequence length="1374" mass="155608">MAKVLNYNKEEDIEILEIDDNSQSNVELLKEKQNNTFVFQQHEPLHKSPKKTTSPNSQNISESLLNNETPENLSDSSSQDSIKNESSHKQSMQQQIHNNGITNNDRGKMELSNLQPAGNSSRQTNEKTNETLNGTMLATHQICEQEGQVKMMKLAGLTVLMHKKKGEIIYRLADNMSVNSLSDTQREALLKEIKTLHDSNAIVTQSMSQSTQDQEITMTSSTNAASTNVSRSPPSTSLVDRSSIIENDICPQTSISSMRSRTSLVPASQSIRPSSVLQEPCSTVAQSHTRTKITTVPISTSSTSITATKSINYSTPLNSQATTKQLYIPLAARPPLVHEMHSSDKSLDRSISLNLTSQTLYHSSSLFTPEDTFYPDGSSRSTRRYTKTGRYAKKRSMDETDSQFSQDYSTQYRHIPTSTIPMSTQMNIQTNTNSSQPSQLIQPTYYTSTTPTTRPIVQYYSATPQSRPSISRGVKRPFQSTGTQRTTEEINHHLDIMQRFESATKTDQIAVLQPDYKTPFRSFQDAVARLLPYHVFEYPDEDMKGNDQISDLDATKNALRFYKRRKIIFDKYTDLLKKEAEQLCPTTYTNLCEKLIVEDEKTENMVLKEECRRLSEQIKSRSQLLMLQQQPRRSKTKKRSIPGSNFSCDFSTDIYSYSDRNISVSQMAQQFMGWSNSLDDDKTGFDQAFSGFGVGMGGLGQRLSVSLPKYIEGAVEVGKIINHTVIAVLTGNIAFLVEDIITYAGAARHCKAECKRLGEQFKIARDSAKELLDKLAENPKEIEDKSFASALKAFAIVLEDGRAVVKQHAEAKYGLKIFYAKKFAAEFQDIEERLDQSCNRLNFAINIRHFVDSQELEETHRNWHEEDKIAFAQLNNMVKESLEEIRGYKQPKNAPSQLVLLGTRINSTELSKLEQFKTDRLFTATYHTVDELRQPKDIKVFIKVTMAKESVPEEVSQFALEVAYLQKLAPSPNIIDLIGVTPLRGNLALVLGYCEHGDLQSFIASGHLKGDWGKKRSIALGIVQGIAFLHRAGILHKYINSANVLLDGYFRAKITNFRKSRWTNVGSLGVIDSFEEQIRWTAPERLGDDVATFTEECDIFSFGIVFYEIVSDRFPWQELRLDGVYHARKFEGKELHLSPNIPTSISSIFTNCTRIVPKRRFKTTDIIDHLEAIRPEDLENVSLNIHDDGLPIRNSLNYNGNKHIGVDEHLTISDFSEEDDVREEILERAKNFHKYNHFIEARREFEKINDHPHALFRLGDYYFFGKGVQEDIPKSIKYYEKAIEGGDGDAMDMLGYLCLTGKGISKDKVKAVEYFQKAVDKGIPTGMYHLGFCYFKGLGGLKKDVEESKRLMTKAAKMGNDDALRFIQQKFESV</sequence>
<dbReference type="InterPro" id="IPR051681">
    <property type="entry name" value="Ser/Thr_Kinases-Pseudokinases"/>
</dbReference>
<feature type="compositionally biased region" description="Polar residues" evidence="1">
    <location>
        <begin position="89"/>
        <end position="104"/>
    </location>
</feature>
<dbReference type="Gene3D" id="1.10.510.10">
    <property type="entry name" value="Transferase(Phosphotransferase) domain 1"/>
    <property type="match status" value="1"/>
</dbReference>
<dbReference type="InterPro" id="IPR036537">
    <property type="entry name" value="Adaptor_Cbl_N_dom_sf"/>
</dbReference>
<dbReference type="SUPFAM" id="SSF56112">
    <property type="entry name" value="Protein kinase-like (PK-like)"/>
    <property type="match status" value="1"/>
</dbReference>
<evidence type="ECO:0000256" key="1">
    <source>
        <dbReference type="SAM" id="MobiDB-lite"/>
    </source>
</evidence>
<dbReference type="InterPro" id="IPR011990">
    <property type="entry name" value="TPR-like_helical_dom_sf"/>
</dbReference>
<feature type="region of interest" description="Disordered" evidence="1">
    <location>
        <begin position="206"/>
        <end position="238"/>
    </location>
</feature>
<feature type="compositionally biased region" description="Polar residues" evidence="1">
    <location>
        <begin position="206"/>
        <end position="218"/>
    </location>
</feature>
<dbReference type="GO" id="GO:0004674">
    <property type="term" value="F:protein serine/threonine kinase activity"/>
    <property type="evidence" value="ECO:0007669"/>
    <property type="project" value="TreeGrafter"/>
</dbReference>
<dbReference type="InterPro" id="IPR015671">
    <property type="entry name" value="GSCR1_dom"/>
</dbReference>
<dbReference type="Pfam" id="PF15249">
    <property type="entry name" value="GLTSCR1"/>
    <property type="match status" value="1"/>
</dbReference>
<dbReference type="SMART" id="SM00671">
    <property type="entry name" value="SEL1"/>
    <property type="match status" value="3"/>
</dbReference>
<dbReference type="SUPFAM" id="SSF81901">
    <property type="entry name" value="HCP-like"/>
    <property type="match status" value="1"/>
</dbReference>
<comment type="caution">
    <text evidence="3">The sequence shown here is derived from an EMBL/GenBank/DDBJ whole genome shotgun (WGS) entry which is preliminary data.</text>
</comment>
<dbReference type="InterPro" id="IPR000719">
    <property type="entry name" value="Prot_kinase_dom"/>
</dbReference>
<feature type="domain" description="Protein kinase" evidence="2">
    <location>
        <begin position="907"/>
        <end position="1172"/>
    </location>
</feature>